<organism evidence="2">
    <name type="scientific">Myoviridae sp. ctqMr7</name>
    <dbReference type="NCBI Taxonomy" id="2823552"/>
    <lineage>
        <taxon>Viruses</taxon>
        <taxon>Duplodnaviria</taxon>
        <taxon>Heunggongvirae</taxon>
        <taxon>Uroviricota</taxon>
        <taxon>Caudoviricetes</taxon>
    </lineage>
</organism>
<name>A0A8S5LHW7_9CAUD</name>
<protein>
    <submittedName>
        <fullName evidence="2">Uncharacterized protein</fullName>
    </submittedName>
</protein>
<evidence type="ECO:0000256" key="1">
    <source>
        <dbReference type="SAM" id="Phobius"/>
    </source>
</evidence>
<keyword evidence="1" id="KW-1133">Transmembrane helix</keyword>
<proteinExistence type="predicted"/>
<dbReference type="EMBL" id="BK014721">
    <property type="protein sequence ID" value="DAD69464.1"/>
    <property type="molecule type" value="Genomic_DNA"/>
</dbReference>
<accession>A0A8S5LHW7</accession>
<keyword evidence="1" id="KW-0812">Transmembrane</keyword>
<keyword evidence="1" id="KW-0472">Membrane</keyword>
<sequence length="73" mass="8709">MELLHNIIDILYNIITFIYFVFFCYCVYLKITKKDIIKPLKAINHRKKLSLWIGFFLCLALAFAEAWSRGAYK</sequence>
<reference evidence="2" key="1">
    <citation type="journal article" date="2021" name="Proc. Natl. Acad. Sci. U.S.A.">
        <title>A Catalog of Tens of Thousands of Viruses from Human Metagenomes Reveals Hidden Associations with Chronic Diseases.</title>
        <authorList>
            <person name="Tisza M.J."/>
            <person name="Buck C.B."/>
        </authorList>
    </citation>
    <scope>NUCLEOTIDE SEQUENCE</scope>
    <source>
        <strain evidence="2">CtqMr7</strain>
    </source>
</reference>
<feature type="transmembrane region" description="Helical" evidence="1">
    <location>
        <begin position="49"/>
        <end position="67"/>
    </location>
</feature>
<evidence type="ECO:0000313" key="2">
    <source>
        <dbReference type="EMBL" id="DAD69464.1"/>
    </source>
</evidence>
<feature type="transmembrane region" description="Helical" evidence="1">
    <location>
        <begin position="6"/>
        <end position="28"/>
    </location>
</feature>